<evidence type="ECO:0000313" key="1">
    <source>
        <dbReference type="EMBL" id="MFC2994851.1"/>
    </source>
</evidence>
<reference evidence="2 3" key="2">
    <citation type="submission" date="2018-08" db="EMBL/GenBank/DDBJ databases">
        <title>The draft genome of Acinetobacter sichuanensis strain WCHAc060041.</title>
        <authorList>
            <person name="Qin J."/>
            <person name="Feng Y."/>
            <person name="Zong Z."/>
        </authorList>
    </citation>
    <scope>NUCLEOTIDE SEQUENCE [LARGE SCALE GENOMIC DNA]</scope>
    <source>
        <strain evidence="2 3">WCHAc060041</strain>
    </source>
</reference>
<comment type="caution">
    <text evidence="2">The sequence shown here is derived from an EMBL/GenBank/DDBJ whole genome shotgun (WGS) entry which is preliminary data.</text>
</comment>
<evidence type="ECO:0000313" key="2">
    <source>
        <dbReference type="EMBL" id="RFC83698.1"/>
    </source>
</evidence>
<keyword evidence="2" id="KW-0238">DNA-binding</keyword>
<dbReference type="RefSeq" id="WP_107008176.1">
    <property type="nucleotide sequence ID" value="NZ_JBHRSF010000010.1"/>
</dbReference>
<dbReference type="EMBL" id="JBHRSF010000010">
    <property type="protein sequence ID" value="MFC2994851.1"/>
    <property type="molecule type" value="Genomic_DNA"/>
</dbReference>
<dbReference type="EMBL" id="PYIX02000013">
    <property type="protein sequence ID" value="RFC83698.1"/>
    <property type="molecule type" value="Genomic_DNA"/>
</dbReference>
<gene>
    <name evidence="1" type="ORF">ACFODO_06115</name>
    <name evidence="2" type="ORF">C9E89_009525</name>
</gene>
<evidence type="ECO:0000313" key="3">
    <source>
        <dbReference type="Proteomes" id="UP000240957"/>
    </source>
</evidence>
<organism evidence="2 3">
    <name type="scientific">Acinetobacter sichuanensis</name>
    <dbReference type="NCBI Taxonomy" id="2136183"/>
    <lineage>
        <taxon>Bacteria</taxon>
        <taxon>Pseudomonadati</taxon>
        <taxon>Pseudomonadota</taxon>
        <taxon>Gammaproteobacteria</taxon>
        <taxon>Moraxellales</taxon>
        <taxon>Moraxellaceae</taxon>
        <taxon>Acinetobacter</taxon>
    </lineage>
</organism>
<proteinExistence type="predicted"/>
<dbReference type="Proteomes" id="UP001595455">
    <property type="component" value="Unassembled WGS sequence"/>
</dbReference>
<dbReference type="OrthoDB" id="5460091at2"/>
<accession>A0A371YQF4</accession>
<dbReference type="Proteomes" id="UP000240957">
    <property type="component" value="Unassembled WGS sequence"/>
</dbReference>
<keyword evidence="4" id="KW-1185">Reference proteome</keyword>
<name>A0A371YQF4_9GAMM</name>
<dbReference type="AlphaFoldDB" id="A0A371YQF4"/>
<evidence type="ECO:0000313" key="4">
    <source>
        <dbReference type="Proteomes" id="UP001595455"/>
    </source>
</evidence>
<dbReference type="Pfam" id="PF10122">
    <property type="entry name" value="Zn_ribbon_Com"/>
    <property type="match status" value="1"/>
</dbReference>
<dbReference type="InterPro" id="IPR019294">
    <property type="entry name" value="Translation_reg_Com"/>
</dbReference>
<reference evidence="4" key="3">
    <citation type="journal article" date="2019" name="Int. J. Syst. Evol. Microbiol.">
        <title>The Global Catalogue of Microorganisms (GCM) 10K type strain sequencing project: providing services to taxonomists for standard genome sequencing and annotation.</title>
        <authorList>
            <consortium name="The Broad Institute Genomics Platform"/>
            <consortium name="The Broad Institute Genome Sequencing Center for Infectious Disease"/>
            <person name="Wu L."/>
            <person name="Ma J."/>
        </authorList>
    </citation>
    <scope>NUCLEOTIDE SEQUENCE [LARGE SCALE GENOMIC DNA]</scope>
    <source>
        <strain evidence="4">KCTC 62575</strain>
    </source>
</reference>
<reference evidence="1" key="1">
    <citation type="journal article" date="2014" name="Int. J. Syst. Evol. Microbiol.">
        <title>Complete genome of a new Firmicutes species belonging to the dominant human colonic microbiota ('Ruminococcus bicirculans') reveals two chromosomes and a selective capacity to utilize plant glucans.</title>
        <authorList>
            <consortium name="NISC Comparative Sequencing Program"/>
            <person name="Wegmann U."/>
            <person name="Louis P."/>
            <person name="Goesmann A."/>
            <person name="Henrissat B."/>
            <person name="Duncan S.H."/>
            <person name="Flint H.J."/>
        </authorList>
    </citation>
    <scope>NUCLEOTIDE SEQUENCE</scope>
    <source>
        <strain evidence="1">KCTC 62575</strain>
    </source>
</reference>
<protein>
    <submittedName>
        <fullName evidence="2">Com family DNA-binding transcriptional regulator</fullName>
    </submittedName>
</protein>
<dbReference type="GO" id="GO:0003677">
    <property type="term" value="F:DNA binding"/>
    <property type="evidence" value="ECO:0007669"/>
    <property type="project" value="UniProtKB-KW"/>
</dbReference>
<reference evidence="1" key="4">
    <citation type="submission" date="2024-09" db="EMBL/GenBank/DDBJ databases">
        <authorList>
            <person name="Sun Q."/>
            <person name="Mori K."/>
        </authorList>
    </citation>
    <scope>NUCLEOTIDE SEQUENCE</scope>
    <source>
        <strain evidence="1">KCTC 62575</strain>
    </source>
</reference>
<sequence length="67" mass="7766">MHNLKCKCCFKLLAKIGKYDQIEIKCPRCKTLNEFQSTLSALPERPERHIETGKIDDKHFCNTAIQS</sequence>